<name>X0WQU0_9ZZZZ</name>
<keyword evidence="1" id="KW-0812">Transmembrane</keyword>
<reference evidence="3" key="1">
    <citation type="journal article" date="2014" name="Front. Microbiol.">
        <title>High frequency of phylogenetically diverse reductive dehalogenase-homologous genes in deep subseafloor sedimentary metagenomes.</title>
        <authorList>
            <person name="Kawai M."/>
            <person name="Futagami T."/>
            <person name="Toyoda A."/>
            <person name="Takaki Y."/>
            <person name="Nishi S."/>
            <person name="Hori S."/>
            <person name="Arai W."/>
            <person name="Tsubouchi T."/>
            <person name="Morono Y."/>
            <person name="Uchiyama I."/>
            <person name="Ito T."/>
            <person name="Fujiyama A."/>
            <person name="Inagaki F."/>
            <person name="Takami H."/>
        </authorList>
    </citation>
    <scope>NUCLEOTIDE SEQUENCE</scope>
    <source>
        <strain evidence="3">Expedition CK06-06</strain>
    </source>
</reference>
<feature type="domain" description="Glycosyltransferase 2-like" evidence="2">
    <location>
        <begin position="13"/>
        <end position="170"/>
    </location>
</feature>
<gene>
    <name evidence="3" type="ORF">S01H1_63122</name>
</gene>
<keyword evidence="1" id="KW-1133">Transmembrane helix</keyword>
<dbReference type="SUPFAM" id="SSF53448">
    <property type="entry name" value="Nucleotide-diphospho-sugar transferases"/>
    <property type="match status" value="1"/>
</dbReference>
<keyword evidence="1" id="KW-0472">Membrane</keyword>
<protein>
    <recommendedName>
        <fullName evidence="2">Glycosyltransferase 2-like domain-containing protein</fullName>
    </recommendedName>
</protein>
<feature type="transmembrane region" description="Helical" evidence="1">
    <location>
        <begin position="161"/>
        <end position="185"/>
    </location>
</feature>
<dbReference type="AlphaFoldDB" id="X0WQU0"/>
<dbReference type="Gene3D" id="3.90.550.10">
    <property type="entry name" value="Spore Coat Polysaccharide Biosynthesis Protein SpsA, Chain A"/>
    <property type="match status" value="1"/>
</dbReference>
<evidence type="ECO:0000313" key="3">
    <source>
        <dbReference type="EMBL" id="GAG33010.1"/>
    </source>
</evidence>
<comment type="caution">
    <text evidence="3">The sequence shown here is derived from an EMBL/GenBank/DDBJ whole genome shotgun (WGS) entry which is preliminary data.</text>
</comment>
<dbReference type="InterPro" id="IPR001173">
    <property type="entry name" value="Glyco_trans_2-like"/>
</dbReference>
<feature type="non-terminal residue" evidence="3">
    <location>
        <position position="1"/>
    </location>
</feature>
<evidence type="ECO:0000259" key="2">
    <source>
        <dbReference type="Pfam" id="PF13632"/>
    </source>
</evidence>
<proteinExistence type="predicted"/>
<dbReference type="Pfam" id="PF13632">
    <property type="entry name" value="Glyco_trans_2_3"/>
    <property type="match status" value="1"/>
</dbReference>
<organism evidence="3">
    <name type="scientific">marine sediment metagenome</name>
    <dbReference type="NCBI Taxonomy" id="412755"/>
    <lineage>
        <taxon>unclassified sequences</taxon>
        <taxon>metagenomes</taxon>
        <taxon>ecological metagenomes</taxon>
    </lineage>
</organism>
<accession>X0WQU0</accession>
<feature type="transmembrane region" description="Helical" evidence="1">
    <location>
        <begin position="111"/>
        <end position="129"/>
    </location>
</feature>
<evidence type="ECO:0000256" key="1">
    <source>
        <dbReference type="SAM" id="Phobius"/>
    </source>
</evidence>
<dbReference type="InterPro" id="IPR029044">
    <property type="entry name" value="Nucleotide-diphossugar_trans"/>
</dbReference>
<sequence length="202" mass="22897">FLHHYVHQHGDREASTFWTGCGAIRRDAFDAVRGFNESFRVIEDIELGARLRRAGYRIRLCPDVQVTHLKRWTFGSLLRSDIFDRAIPWTRLIFQSDHLPTDLNLDLRGRLSAFAAWAALALLVLGFWWSWAWVGMLLCVAVGGIANADLYRFFARHGGVWFAVGAAGLHALYLLYSSLVFALVAGQTLLSRLRPGLANNRR</sequence>
<dbReference type="EMBL" id="BARS01041510">
    <property type="protein sequence ID" value="GAG33010.1"/>
    <property type="molecule type" value="Genomic_DNA"/>
</dbReference>